<evidence type="ECO:0000313" key="2">
    <source>
        <dbReference type="EMBL" id="KAF6202430.1"/>
    </source>
</evidence>
<keyword evidence="1" id="KW-0472">Membrane</keyword>
<protein>
    <submittedName>
        <fullName evidence="2">Uncharacterized protein</fullName>
    </submittedName>
</protein>
<dbReference type="AlphaFoldDB" id="A0A8S9WZT4"/>
<keyword evidence="1" id="KW-1133">Transmembrane helix</keyword>
<dbReference type="Proteomes" id="UP000466442">
    <property type="component" value="Linkage Group LG12"/>
</dbReference>
<accession>A0A8S9WZT4</accession>
<keyword evidence="1" id="KW-0812">Transmembrane</keyword>
<gene>
    <name evidence="2" type="ORF">GE061_004829</name>
</gene>
<feature type="transmembrane region" description="Helical" evidence="1">
    <location>
        <begin position="12"/>
        <end position="31"/>
    </location>
</feature>
<proteinExistence type="predicted"/>
<dbReference type="OrthoDB" id="2019719at2759"/>
<keyword evidence="3" id="KW-1185">Reference proteome</keyword>
<evidence type="ECO:0000313" key="3">
    <source>
        <dbReference type="Proteomes" id="UP000466442"/>
    </source>
</evidence>
<reference evidence="2" key="1">
    <citation type="journal article" date="2021" name="Mol. Ecol. Resour.">
        <title>Apolygus lucorum genome provides insights into omnivorousness and mesophyll feeding.</title>
        <authorList>
            <person name="Liu Y."/>
            <person name="Liu H."/>
            <person name="Wang H."/>
            <person name="Huang T."/>
            <person name="Liu B."/>
            <person name="Yang B."/>
            <person name="Yin L."/>
            <person name="Li B."/>
            <person name="Zhang Y."/>
            <person name="Zhang S."/>
            <person name="Jiang F."/>
            <person name="Zhang X."/>
            <person name="Ren Y."/>
            <person name="Wang B."/>
            <person name="Wang S."/>
            <person name="Lu Y."/>
            <person name="Wu K."/>
            <person name="Fan W."/>
            <person name="Wang G."/>
        </authorList>
    </citation>
    <scope>NUCLEOTIDE SEQUENCE</scope>
    <source>
        <strain evidence="2">12Hb</strain>
    </source>
</reference>
<comment type="caution">
    <text evidence="2">The sequence shown here is derived from an EMBL/GenBank/DDBJ whole genome shotgun (WGS) entry which is preliminary data.</text>
</comment>
<dbReference type="EMBL" id="WIXP02000012">
    <property type="protein sequence ID" value="KAF6202430.1"/>
    <property type="molecule type" value="Genomic_DNA"/>
</dbReference>
<name>A0A8S9WZT4_APOLU</name>
<sequence length="273" mass="30038">MDCKKGFRPTQGGGVIFFWISVLGIVDRGFWKAIQYRIGAVVARGGAIDHGSLFIHGAPIDYGSQVAQGAPVDLDDPIDYGALVDHLLEQTRAKIPDSVAYTQLHNEQKLWNKSSEQFDVLTLLQGVNGHLQLGSFRRDGTPSLRVATNDQILESKFILDLSITYDNFTADNFTSGEEAHGQMTITYDKAEIVTRISIKKTSNTCTSSLQSFLPVTFSEPTVTFSSSSTNLPQQLFSNAKFTVNFYLNQTLMTEGLPTFATVVAESNLCSTLY</sequence>
<evidence type="ECO:0000256" key="1">
    <source>
        <dbReference type="SAM" id="Phobius"/>
    </source>
</evidence>
<organism evidence="2 3">
    <name type="scientific">Apolygus lucorum</name>
    <name type="common">Small green plant bug</name>
    <name type="synonym">Lygocoris lucorum</name>
    <dbReference type="NCBI Taxonomy" id="248454"/>
    <lineage>
        <taxon>Eukaryota</taxon>
        <taxon>Metazoa</taxon>
        <taxon>Ecdysozoa</taxon>
        <taxon>Arthropoda</taxon>
        <taxon>Hexapoda</taxon>
        <taxon>Insecta</taxon>
        <taxon>Pterygota</taxon>
        <taxon>Neoptera</taxon>
        <taxon>Paraneoptera</taxon>
        <taxon>Hemiptera</taxon>
        <taxon>Heteroptera</taxon>
        <taxon>Panheteroptera</taxon>
        <taxon>Cimicomorpha</taxon>
        <taxon>Miridae</taxon>
        <taxon>Mirini</taxon>
        <taxon>Apolygus</taxon>
    </lineage>
</organism>